<dbReference type="AlphaFoldDB" id="A0A290QAT4"/>
<evidence type="ECO:0000313" key="3">
    <source>
        <dbReference type="Proteomes" id="UP000217265"/>
    </source>
</evidence>
<dbReference type="EMBL" id="CP023344">
    <property type="protein sequence ID" value="ATC65779.1"/>
    <property type="molecule type" value="Genomic_DNA"/>
</dbReference>
<dbReference type="Gene3D" id="2.130.10.10">
    <property type="entry name" value="YVTN repeat-like/Quinoprotein amine dehydrogenase"/>
    <property type="match status" value="1"/>
</dbReference>
<organism evidence="2 3">
    <name type="scientific">Nibricoccus aquaticus</name>
    <dbReference type="NCBI Taxonomy" id="2576891"/>
    <lineage>
        <taxon>Bacteria</taxon>
        <taxon>Pseudomonadati</taxon>
        <taxon>Verrucomicrobiota</taxon>
        <taxon>Opitutia</taxon>
        <taxon>Opitutales</taxon>
        <taxon>Opitutaceae</taxon>
        <taxon>Nibricoccus</taxon>
    </lineage>
</organism>
<gene>
    <name evidence="2" type="ORF">CMV30_18510</name>
</gene>
<dbReference type="OrthoDB" id="8432779at2"/>
<dbReference type="GO" id="GO:0045490">
    <property type="term" value="P:pectin catabolic process"/>
    <property type="evidence" value="ECO:0007669"/>
    <property type="project" value="InterPro"/>
</dbReference>
<evidence type="ECO:0000259" key="1">
    <source>
        <dbReference type="Pfam" id="PF14583"/>
    </source>
</evidence>
<dbReference type="KEGG" id="vbh:CMV30_18510"/>
<protein>
    <recommendedName>
        <fullName evidence="1">Oligogalacturonate lyase domain-containing protein</fullName>
    </recommendedName>
</protein>
<feature type="domain" description="Oligogalacturonate lyase" evidence="1">
    <location>
        <begin position="209"/>
        <end position="397"/>
    </location>
</feature>
<sequence>MPSLEIVASGQPAAGSTAQLLYFTCSSLTADDRHLIFVRISDGNPNLHALNLQTREERQLTFNTEGTLKSYVYFRGTPYRGFGRASMSLDAARGLVYFIQGRDICCVDLARRQRTIARLPDGQVTAFTHISADGRRICVPTTDARALEDNTPPADAKGENLVGGKRNEVISDKPTYDIDERVRRENLNSYIRVYDTTTGAELLCERVPQAWITHVQFSPTNPDWILYNHEWPSDCGIRRLWLWDGINHRRLRTEENGRSRTDWSCHEMWTADGRFIIYHGKFADGTAYVGRVSPAGGDNIEIGLPKSYHRYGHFTAGNLHNDWLVSDGYWHPDGEPENGLWGGEWITLQKIDWARRHIEWVPLCAHHSSWDCQDSHPHPVYDHADKHIYFTTNSGGGRSVARVSIRS</sequence>
<dbReference type="SUPFAM" id="SSF82171">
    <property type="entry name" value="DPP6 N-terminal domain-like"/>
    <property type="match status" value="1"/>
</dbReference>
<dbReference type="RefSeq" id="WP_096057408.1">
    <property type="nucleotide sequence ID" value="NZ_CP023344.1"/>
</dbReference>
<dbReference type="GO" id="GO:0047487">
    <property type="term" value="F:oligogalacturonide lyase activity"/>
    <property type="evidence" value="ECO:0007669"/>
    <property type="project" value="InterPro"/>
</dbReference>
<dbReference type="Proteomes" id="UP000217265">
    <property type="component" value="Chromosome"/>
</dbReference>
<name>A0A290QAT4_9BACT</name>
<dbReference type="Pfam" id="PF14583">
    <property type="entry name" value="Pectate_lyase22"/>
    <property type="match status" value="1"/>
</dbReference>
<dbReference type="InterPro" id="IPR015943">
    <property type="entry name" value="WD40/YVTN_repeat-like_dom_sf"/>
</dbReference>
<proteinExistence type="predicted"/>
<evidence type="ECO:0000313" key="2">
    <source>
        <dbReference type="EMBL" id="ATC65779.1"/>
    </source>
</evidence>
<dbReference type="InterPro" id="IPR027946">
    <property type="entry name" value="Ogl_dom"/>
</dbReference>
<reference evidence="2 3" key="1">
    <citation type="submission" date="2017-09" db="EMBL/GenBank/DDBJ databases">
        <title>Complete genome sequence of Verrucomicrobial strain HZ-65, isolated from freshwater.</title>
        <authorList>
            <person name="Choi A."/>
        </authorList>
    </citation>
    <scope>NUCLEOTIDE SEQUENCE [LARGE SCALE GENOMIC DNA]</scope>
    <source>
        <strain evidence="2 3">HZ-65</strain>
    </source>
</reference>
<accession>A0A290QAT4</accession>
<keyword evidence="3" id="KW-1185">Reference proteome</keyword>